<sequence>MAQVVAVIDALSGVHPSLAVEIGTTIERSDAIAQHETRVTTDTAQLELGVLQEARATKALRNNVSSGIQFATSTEMTGTTAFESILVPNSHERR</sequence>
<evidence type="ECO:0000313" key="2">
    <source>
        <dbReference type="Proteomes" id="UP000016930"/>
    </source>
</evidence>
<organism evidence="1 2">
    <name type="scientific">Ceriporiopsis subvermispora (strain B)</name>
    <name type="common">White-rot fungus</name>
    <name type="synonym">Gelatoporia subvermispora</name>
    <dbReference type="NCBI Taxonomy" id="914234"/>
    <lineage>
        <taxon>Eukaryota</taxon>
        <taxon>Fungi</taxon>
        <taxon>Dikarya</taxon>
        <taxon>Basidiomycota</taxon>
        <taxon>Agaricomycotina</taxon>
        <taxon>Agaricomycetes</taxon>
        <taxon>Polyporales</taxon>
        <taxon>Gelatoporiaceae</taxon>
        <taxon>Gelatoporia</taxon>
    </lineage>
</organism>
<accession>M2QZ62</accession>
<dbReference type="HOGENOM" id="CLU_2385938_0_0_1"/>
<keyword evidence="2" id="KW-1185">Reference proteome</keyword>
<dbReference type="Proteomes" id="UP000016930">
    <property type="component" value="Unassembled WGS sequence"/>
</dbReference>
<proteinExistence type="predicted"/>
<name>M2QZ62_CERS8</name>
<dbReference type="EMBL" id="KB445821">
    <property type="protein sequence ID" value="EMD31222.1"/>
    <property type="molecule type" value="Genomic_DNA"/>
</dbReference>
<protein>
    <submittedName>
        <fullName evidence="1">Uncharacterized protein</fullName>
    </submittedName>
</protein>
<dbReference type="AlphaFoldDB" id="M2QZ62"/>
<evidence type="ECO:0000313" key="1">
    <source>
        <dbReference type="EMBL" id="EMD31222.1"/>
    </source>
</evidence>
<reference evidence="1 2" key="1">
    <citation type="journal article" date="2012" name="Proc. Natl. Acad. Sci. U.S.A.">
        <title>Comparative genomics of Ceriporiopsis subvermispora and Phanerochaete chrysosporium provide insight into selective ligninolysis.</title>
        <authorList>
            <person name="Fernandez-Fueyo E."/>
            <person name="Ruiz-Duenas F.J."/>
            <person name="Ferreira P."/>
            <person name="Floudas D."/>
            <person name="Hibbett D.S."/>
            <person name="Canessa P."/>
            <person name="Larrondo L.F."/>
            <person name="James T.Y."/>
            <person name="Seelenfreund D."/>
            <person name="Lobos S."/>
            <person name="Polanco R."/>
            <person name="Tello M."/>
            <person name="Honda Y."/>
            <person name="Watanabe T."/>
            <person name="Watanabe T."/>
            <person name="Ryu J.S."/>
            <person name="Kubicek C.P."/>
            <person name="Schmoll M."/>
            <person name="Gaskell J."/>
            <person name="Hammel K.E."/>
            <person name="St John F.J."/>
            <person name="Vanden Wymelenberg A."/>
            <person name="Sabat G."/>
            <person name="Splinter BonDurant S."/>
            <person name="Syed K."/>
            <person name="Yadav J.S."/>
            <person name="Doddapaneni H."/>
            <person name="Subramanian V."/>
            <person name="Lavin J.L."/>
            <person name="Oguiza J.A."/>
            <person name="Perez G."/>
            <person name="Pisabarro A.G."/>
            <person name="Ramirez L."/>
            <person name="Santoyo F."/>
            <person name="Master E."/>
            <person name="Coutinho P.M."/>
            <person name="Henrissat B."/>
            <person name="Lombard V."/>
            <person name="Magnuson J.K."/>
            <person name="Kuees U."/>
            <person name="Hori C."/>
            <person name="Igarashi K."/>
            <person name="Samejima M."/>
            <person name="Held B.W."/>
            <person name="Barry K.W."/>
            <person name="LaButti K.M."/>
            <person name="Lapidus A."/>
            <person name="Lindquist E.A."/>
            <person name="Lucas S.M."/>
            <person name="Riley R."/>
            <person name="Salamov A.A."/>
            <person name="Hoffmeister D."/>
            <person name="Schwenk D."/>
            <person name="Hadar Y."/>
            <person name="Yarden O."/>
            <person name="de Vries R.P."/>
            <person name="Wiebenga A."/>
            <person name="Stenlid J."/>
            <person name="Eastwood D."/>
            <person name="Grigoriev I.V."/>
            <person name="Berka R.M."/>
            <person name="Blanchette R.A."/>
            <person name="Kersten P."/>
            <person name="Martinez A.T."/>
            <person name="Vicuna R."/>
            <person name="Cullen D."/>
        </authorList>
    </citation>
    <scope>NUCLEOTIDE SEQUENCE [LARGE SCALE GENOMIC DNA]</scope>
    <source>
        <strain evidence="1 2">B</strain>
    </source>
</reference>
<gene>
    <name evidence="1" type="ORF">CERSUDRAFT_100572</name>
</gene>